<dbReference type="EMBL" id="CZPZ01000019">
    <property type="protein sequence ID" value="CUS36744.1"/>
    <property type="molecule type" value="Genomic_DNA"/>
</dbReference>
<name>A0A0S4LJL3_9BACT</name>
<dbReference type="STRING" id="1742973.COMA2_260011"/>
<accession>A0A0S4LJL3</accession>
<feature type="coiled-coil region" evidence="1">
    <location>
        <begin position="221"/>
        <end position="248"/>
    </location>
</feature>
<proteinExistence type="predicted"/>
<evidence type="ECO:0000313" key="3">
    <source>
        <dbReference type="Proteomes" id="UP000198736"/>
    </source>
</evidence>
<evidence type="ECO:0000313" key="2">
    <source>
        <dbReference type="EMBL" id="CUS36744.1"/>
    </source>
</evidence>
<protein>
    <submittedName>
        <fullName evidence="2">Uncharacterized protein</fullName>
    </submittedName>
</protein>
<organism evidence="2 3">
    <name type="scientific">Candidatus Nitrospira nitrificans</name>
    <dbReference type="NCBI Taxonomy" id="1742973"/>
    <lineage>
        <taxon>Bacteria</taxon>
        <taxon>Pseudomonadati</taxon>
        <taxon>Nitrospirota</taxon>
        <taxon>Nitrospiria</taxon>
        <taxon>Nitrospirales</taxon>
        <taxon>Nitrospiraceae</taxon>
        <taxon>Nitrospira</taxon>
    </lineage>
</organism>
<gene>
    <name evidence="2" type="ORF">COMA2_260011</name>
</gene>
<dbReference type="RefSeq" id="WP_090898365.1">
    <property type="nucleotide sequence ID" value="NZ_CZPZ01000019.1"/>
</dbReference>
<keyword evidence="3" id="KW-1185">Reference proteome</keyword>
<dbReference type="OrthoDB" id="9808753at2"/>
<sequence length="251" mass="28012">MILVKHIGVFICALGMLSLVDTIVHAQQWNGAANPKGAIWRPGNVAVGEEPRRGDDPRAMMEVTRPLAMSKDVDDRLFSANSVFQDNTSPKFEVDTRRAYAGGARSKAGILPLDLDFAVHRRAVIGMVNIDQMPRPDDYTLMVGGKILAEEVRIKLIKDWADYAFAKDYPLKSLNEVEEFIRANHHLPEIPSAAEVEKTGVSLGHMQSQLLLKVEELTLYLILQNKTIETLQAKLARMEQKAKSQQSTGHR</sequence>
<dbReference type="AlphaFoldDB" id="A0A0S4LJL3"/>
<reference evidence="3" key="1">
    <citation type="submission" date="2015-10" db="EMBL/GenBank/DDBJ databases">
        <authorList>
            <person name="Luecker S."/>
            <person name="Luecker S."/>
        </authorList>
    </citation>
    <scope>NUCLEOTIDE SEQUENCE [LARGE SCALE GENOMIC DNA]</scope>
</reference>
<keyword evidence="1" id="KW-0175">Coiled coil</keyword>
<dbReference type="Proteomes" id="UP000198736">
    <property type="component" value="Unassembled WGS sequence"/>
</dbReference>
<evidence type="ECO:0000256" key="1">
    <source>
        <dbReference type="SAM" id="Coils"/>
    </source>
</evidence>